<comment type="similarity">
    <text evidence="1 8">Belongs to the RecN family.</text>
</comment>
<dbReference type="GO" id="GO:0043590">
    <property type="term" value="C:bacterial nucleoid"/>
    <property type="evidence" value="ECO:0007669"/>
    <property type="project" value="TreeGrafter"/>
</dbReference>
<proteinExistence type="inferred from homology"/>
<evidence type="ECO:0000256" key="5">
    <source>
        <dbReference type="ARBA" id="ARBA00022840"/>
    </source>
</evidence>
<protein>
    <recommendedName>
        <fullName evidence="2 8">DNA repair protein RecN</fullName>
    </recommendedName>
    <alternativeName>
        <fullName evidence="7 8">Recombination protein N</fullName>
    </alternativeName>
</protein>
<comment type="caution">
    <text evidence="10">The sequence shown here is derived from an EMBL/GenBank/DDBJ whole genome shotgun (WGS) entry which is preliminary data.</text>
</comment>
<dbReference type="GO" id="GO:0006310">
    <property type="term" value="P:DNA recombination"/>
    <property type="evidence" value="ECO:0007669"/>
    <property type="project" value="InterPro"/>
</dbReference>
<keyword evidence="3" id="KW-0547">Nucleotide-binding</keyword>
<evidence type="ECO:0000256" key="8">
    <source>
        <dbReference type="PIRNR" id="PIRNR003128"/>
    </source>
</evidence>
<dbReference type="RefSeq" id="WP_127724335.1">
    <property type="nucleotide sequence ID" value="NZ_RLIH01000005.1"/>
</dbReference>
<dbReference type="NCBIfam" id="TIGR00634">
    <property type="entry name" value="recN"/>
    <property type="match status" value="1"/>
</dbReference>
<comment type="function">
    <text evidence="8">May be involved in recombinational repair of damaged DNA.</text>
</comment>
<dbReference type="Gene3D" id="3.40.50.300">
    <property type="entry name" value="P-loop containing nucleotide triphosphate hydrolases"/>
    <property type="match status" value="2"/>
</dbReference>
<dbReference type="EMBL" id="RLIH01000005">
    <property type="protein sequence ID" value="RVU54953.1"/>
    <property type="molecule type" value="Genomic_DNA"/>
</dbReference>
<keyword evidence="9" id="KW-0175">Coiled coil</keyword>
<sequence>MLLELNIKNFAIIEDLRIEFENGLNVITGETGSGKSIIIDALSIVLGQRASKDTIRTGRDYAFIEAVFSDEHNIVSDILERNNMERSEIIVISKEIKLNRPSITKVNGYTVTSRMLSKITSKLIDIFAQNENISLMNTQNQKKLIDFFCDDAHKKMLNDLSRLIEEISILEREYDENLNSEINKDRELDLLKFQIKEIEDANLIEEEDKKIEREYDKISNISQISNLIKENIEILKSDYNNVNIEDLLDKIVNNSINILKYDEKLKELVDELEDIRYRIKDSIHFFESYLNNVDYSEENLRYLEDRLNTINDIKKKYGNNIEDVYNYLDEISKRVDFLEHFEIKIAQEKEKIDKLKLQSLEMAKIISKNRKEAALFLEDNIEKELRELNIKNAKFRIDFTEKEISKDGFDNIEFMISTNVGEDYKSFSKTASGGEMSRIMLGFKSIIAQKDNIETLIFDEIDTGISGETAQIVGAKIKKLSKEIQIIAISHLPQIVSLGNAHFLIKKEEKENTTTSNIVKLNKEDRILELARLIGGADITETAMKVAEEMLEQ</sequence>
<name>A0A437S7C9_9FIRM</name>
<dbReference type="PANTHER" id="PTHR11059:SF0">
    <property type="entry name" value="DNA REPAIR PROTEIN RECN"/>
    <property type="match status" value="1"/>
</dbReference>
<evidence type="ECO:0000256" key="6">
    <source>
        <dbReference type="ARBA" id="ARBA00023204"/>
    </source>
</evidence>
<gene>
    <name evidence="10" type="primary">recN</name>
    <name evidence="10" type="ORF">EF514_05040</name>
</gene>
<evidence type="ECO:0000256" key="1">
    <source>
        <dbReference type="ARBA" id="ARBA00009441"/>
    </source>
</evidence>
<dbReference type="CDD" id="cd03241">
    <property type="entry name" value="ABC_RecN"/>
    <property type="match status" value="2"/>
</dbReference>
<keyword evidence="6 8" id="KW-0234">DNA repair</keyword>
<evidence type="ECO:0000313" key="10">
    <source>
        <dbReference type="EMBL" id="RVU54953.1"/>
    </source>
</evidence>
<evidence type="ECO:0000256" key="9">
    <source>
        <dbReference type="SAM" id="Coils"/>
    </source>
</evidence>
<dbReference type="InterPro" id="IPR004604">
    <property type="entry name" value="DNA_recomb/repair_RecN"/>
</dbReference>
<dbReference type="AlphaFoldDB" id="A0A437S7C9"/>
<dbReference type="PANTHER" id="PTHR11059">
    <property type="entry name" value="DNA REPAIR PROTEIN RECN"/>
    <property type="match status" value="1"/>
</dbReference>
<dbReference type="SUPFAM" id="SSF52540">
    <property type="entry name" value="P-loop containing nucleoside triphosphate hydrolases"/>
    <property type="match status" value="1"/>
</dbReference>
<dbReference type="Proteomes" id="UP000288812">
    <property type="component" value="Unassembled WGS sequence"/>
</dbReference>
<evidence type="ECO:0000256" key="3">
    <source>
        <dbReference type="ARBA" id="ARBA00022741"/>
    </source>
</evidence>
<keyword evidence="5" id="KW-0067">ATP-binding</keyword>
<evidence type="ECO:0000256" key="4">
    <source>
        <dbReference type="ARBA" id="ARBA00022763"/>
    </source>
</evidence>
<dbReference type="GO" id="GO:0005524">
    <property type="term" value="F:ATP binding"/>
    <property type="evidence" value="ECO:0007669"/>
    <property type="project" value="UniProtKB-KW"/>
</dbReference>
<reference evidence="10 11" key="1">
    <citation type="submission" date="2018-11" db="EMBL/GenBank/DDBJ databases">
        <title>Genome sequencing and assembly of Anaerosphaera sp. nov., GS7-6-2.</title>
        <authorList>
            <person name="Rettenmaier R."/>
            <person name="Liebl W."/>
            <person name="Zverlov V."/>
        </authorList>
    </citation>
    <scope>NUCLEOTIDE SEQUENCE [LARGE SCALE GENOMIC DNA]</scope>
    <source>
        <strain evidence="10 11">GS7-6-2</strain>
    </source>
</reference>
<keyword evidence="11" id="KW-1185">Reference proteome</keyword>
<dbReference type="InterPro" id="IPR027417">
    <property type="entry name" value="P-loop_NTPase"/>
</dbReference>
<dbReference type="PIRSF" id="PIRSF003128">
    <property type="entry name" value="RecN"/>
    <property type="match status" value="1"/>
</dbReference>
<dbReference type="OrthoDB" id="9806954at2"/>
<accession>A0A437S7C9</accession>
<organism evidence="10 11">
    <name type="scientific">Anaerosphaera multitolerans</name>
    <dbReference type="NCBI Taxonomy" id="2487351"/>
    <lineage>
        <taxon>Bacteria</taxon>
        <taxon>Bacillati</taxon>
        <taxon>Bacillota</taxon>
        <taxon>Tissierellia</taxon>
        <taxon>Tissierellales</taxon>
        <taxon>Peptoniphilaceae</taxon>
        <taxon>Anaerosphaera</taxon>
    </lineage>
</organism>
<evidence type="ECO:0000256" key="7">
    <source>
        <dbReference type="ARBA" id="ARBA00033408"/>
    </source>
</evidence>
<dbReference type="GO" id="GO:0006281">
    <property type="term" value="P:DNA repair"/>
    <property type="evidence" value="ECO:0007669"/>
    <property type="project" value="UniProtKB-KW"/>
</dbReference>
<evidence type="ECO:0000256" key="2">
    <source>
        <dbReference type="ARBA" id="ARBA00021315"/>
    </source>
</evidence>
<keyword evidence="4 8" id="KW-0227">DNA damage</keyword>
<feature type="coiled-coil region" evidence="9">
    <location>
        <begin position="338"/>
        <end position="398"/>
    </location>
</feature>
<feature type="coiled-coil region" evidence="9">
    <location>
        <begin position="153"/>
        <end position="180"/>
    </location>
</feature>
<dbReference type="GO" id="GO:0009432">
    <property type="term" value="P:SOS response"/>
    <property type="evidence" value="ECO:0007669"/>
    <property type="project" value="TreeGrafter"/>
</dbReference>
<evidence type="ECO:0000313" key="11">
    <source>
        <dbReference type="Proteomes" id="UP000288812"/>
    </source>
</evidence>